<keyword evidence="4 5" id="KW-0539">Nucleus</keyword>
<comment type="subcellular location">
    <subcellularLocation>
        <location evidence="5">Nucleus</location>
    </subcellularLocation>
</comment>
<feature type="active site" description="Proton donor/acceptor" evidence="5">
    <location>
        <position position="226"/>
    </location>
</feature>
<evidence type="ECO:0000256" key="3">
    <source>
        <dbReference type="ARBA" id="ARBA00023239"/>
    </source>
</evidence>
<dbReference type="PANTHER" id="PTHR13522:SF3">
    <property type="entry name" value="U6 SNRNA PHOSPHODIESTERASE 1"/>
    <property type="match status" value="1"/>
</dbReference>
<dbReference type="Gene3D" id="3.90.1140.10">
    <property type="entry name" value="Cyclic phosphodiesterase"/>
    <property type="match status" value="1"/>
</dbReference>
<accession>A0A4P7NKK5</accession>
<dbReference type="GO" id="GO:0016829">
    <property type="term" value="F:lyase activity"/>
    <property type="evidence" value="ECO:0007669"/>
    <property type="project" value="UniProtKB-KW"/>
</dbReference>
<proteinExistence type="inferred from homology"/>
<dbReference type="GO" id="GO:0034477">
    <property type="term" value="P:U6 snRNA 3'-end processing"/>
    <property type="evidence" value="ECO:0007669"/>
    <property type="project" value="UniProtKB-UniRule"/>
</dbReference>
<dbReference type="InterPro" id="IPR027521">
    <property type="entry name" value="Usb1"/>
</dbReference>
<evidence type="ECO:0000256" key="5">
    <source>
        <dbReference type="HAMAP-Rule" id="MF_03040"/>
    </source>
</evidence>
<comment type="function">
    <text evidence="5">Phosphodiesterase responsible for the U6 snRNA 3' end processing. Acts as an exoribonuclease (RNase) responsible for trimming the poly(U) tract of the last nucleotides in the pre-U6 snRNA molecule, leading to the formation of mature U6 snRNA.</text>
</comment>
<dbReference type="GO" id="GO:1990838">
    <property type="term" value="F:poly(U)-specific exoribonuclease activity, producing 3' uridine cyclic phosphate ends"/>
    <property type="evidence" value="ECO:0007669"/>
    <property type="project" value="UniProtKB-UniRule"/>
</dbReference>
<dbReference type="PANTHER" id="PTHR13522">
    <property type="entry name" value="U6 SNRNA PHOSPHODIESTERASE 1"/>
    <property type="match status" value="1"/>
</dbReference>
<organism evidence="6 7">
    <name type="scientific">Pyricularia oryzae</name>
    <name type="common">Rice blast fungus</name>
    <name type="synonym">Magnaporthe oryzae</name>
    <dbReference type="NCBI Taxonomy" id="318829"/>
    <lineage>
        <taxon>Eukaryota</taxon>
        <taxon>Fungi</taxon>
        <taxon>Dikarya</taxon>
        <taxon>Ascomycota</taxon>
        <taxon>Pezizomycotina</taxon>
        <taxon>Sordariomycetes</taxon>
        <taxon>Sordariomycetidae</taxon>
        <taxon>Magnaporthales</taxon>
        <taxon>Pyriculariaceae</taxon>
        <taxon>Pyricularia</taxon>
    </lineage>
</organism>
<evidence type="ECO:0000313" key="6">
    <source>
        <dbReference type="EMBL" id="QBZ62566.1"/>
    </source>
</evidence>
<name>A0A4P7NKK5_PYROR</name>
<evidence type="ECO:0000256" key="2">
    <source>
        <dbReference type="ARBA" id="ARBA00022801"/>
    </source>
</evidence>
<keyword evidence="1 5" id="KW-0540">Nuclease</keyword>
<dbReference type="GO" id="GO:0005634">
    <property type="term" value="C:nucleus"/>
    <property type="evidence" value="ECO:0007669"/>
    <property type="project" value="UniProtKB-SubCell"/>
</dbReference>
<gene>
    <name evidence="5" type="primary">USB1</name>
    <name evidence="6" type="ORF">PoMZ_11448</name>
</gene>
<dbReference type="Proteomes" id="UP000294847">
    <property type="component" value="Chromosome 5"/>
</dbReference>
<dbReference type="Pfam" id="PF09749">
    <property type="entry name" value="HVSL"/>
    <property type="match status" value="1"/>
</dbReference>
<dbReference type="HAMAP" id="MF_03040">
    <property type="entry name" value="USB1"/>
    <property type="match status" value="1"/>
</dbReference>
<keyword evidence="2 5" id="KW-0378">Hydrolase</keyword>
<evidence type="ECO:0000256" key="1">
    <source>
        <dbReference type="ARBA" id="ARBA00022722"/>
    </source>
</evidence>
<dbReference type="AlphaFoldDB" id="A0A4P7NKK5"/>
<reference evidence="6 7" key="1">
    <citation type="journal article" date="2019" name="Mol. Biol. Evol.">
        <title>Blast fungal genomes show frequent chromosomal changes, gene gains and losses, and effector gene turnover.</title>
        <authorList>
            <person name="Gomez Luciano L.B."/>
            <person name="Jason Tsai I."/>
            <person name="Chuma I."/>
            <person name="Tosa Y."/>
            <person name="Chen Y.H."/>
            <person name="Li J.Y."/>
            <person name="Li M.Y."/>
            <person name="Jade Lu M.Y."/>
            <person name="Nakayashiki H."/>
            <person name="Li W.H."/>
        </authorList>
    </citation>
    <scope>NUCLEOTIDE SEQUENCE [LARGE SCALE GENOMIC DNA]</scope>
    <source>
        <strain evidence="6">MZ5-1-6</strain>
    </source>
</reference>
<evidence type="ECO:0000313" key="7">
    <source>
        <dbReference type="Proteomes" id="UP000294847"/>
    </source>
</evidence>
<dbReference type="EMBL" id="CP034208">
    <property type="protein sequence ID" value="QBZ62566.1"/>
    <property type="molecule type" value="Genomic_DNA"/>
</dbReference>
<feature type="active site" description="Proton donor/acceptor" evidence="5">
    <location>
        <position position="127"/>
    </location>
</feature>
<evidence type="ECO:0000256" key="4">
    <source>
        <dbReference type="ARBA" id="ARBA00023242"/>
    </source>
</evidence>
<keyword evidence="3" id="KW-0456">Lyase</keyword>
<protein>
    <recommendedName>
        <fullName evidence="5">U6 snRNA phosphodiesterase</fullName>
        <ecNumber evidence="5">3.1.4.-</ecNumber>
    </recommendedName>
</protein>
<dbReference type="EC" id="3.1.4.-" evidence="5"/>
<sequence>MTLVDYSSDDDSAAEEASKSAPVLNVGGTRGSSASLPPLPASFHDLYASTVRTSTRDDPALHHGRSRQIPHVVGNWPSHIYIEWFPSQAQSNVLSSLVSALRSDDHQVGAELHSFLTSDLGTPLPLHISLSRPFVLTTEQKDVFLSRVPGALRLRSFSRFAVRPSALSWHRSPDSNRAFLVLRVQESCDGGNLGLTRLLERCNEVVREFGQPELYSDGGRVMDRFHLSVAWSFVDVTGSLQSRTDVAYENFRDQVAAMEIPIESVKVKIGNIITSLSLADYGQKRSEVGSLFST</sequence>
<comment type="similarity">
    <text evidence="5">Belongs to the 2H phosphoesterase superfamily. USB1 family.</text>
</comment>